<feature type="compositionally biased region" description="Polar residues" evidence="1">
    <location>
        <begin position="184"/>
        <end position="201"/>
    </location>
</feature>
<sequence length="201" mass="22106">MHSNQQRPYLSRRLGFLRTGVTLGHLRISGSRIYVIVFLGIFTFLIGIVTTAIAYSTPYHRGVSHYLGPILLVGGGLLLVFGVFLCAFAARSARNISVGSEHASVTHPMMQSPEHIQAGGVCVVPQSYYPELEAYPNTDSPYQPTTEPLPRPVVYHTEGLSSKDESTLPLTAQHLDQSADDSRQYSTNSPPQQNKNPDMHI</sequence>
<feature type="transmembrane region" description="Helical" evidence="2">
    <location>
        <begin position="67"/>
        <end position="90"/>
    </location>
</feature>
<evidence type="ECO:0000256" key="2">
    <source>
        <dbReference type="SAM" id="Phobius"/>
    </source>
</evidence>
<accession>A0ABM1SGZ2</accession>
<evidence type="ECO:0000313" key="3">
    <source>
        <dbReference type="Proteomes" id="UP000694941"/>
    </source>
</evidence>
<keyword evidence="2" id="KW-1133">Transmembrane helix</keyword>
<evidence type="ECO:0000313" key="4">
    <source>
        <dbReference type="RefSeq" id="XP_022242896.1"/>
    </source>
</evidence>
<protein>
    <submittedName>
        <fullName evidence="4 5">Uncharacterized protein LOC111086006</fullName>
    </submittedName>
</protein>
<proteinExistence type="predicted"/>
<name>A0ABM1SGZ2_LIMPO</name>
<dbReference type="GeneID" id="111086006"/>
<dbReference type="RefSeq" id="XP_022242897.1">
    <property type="nucleotide sequence ID" value="XM_022387189.1"/>
</dbReference>
<gene>
    <name evidence="4 5" type="primary">LOC111086006</name>
</gene>
<feature type="region of interest" description="Disordered" evidence="1">
    <location>
        <begin position="134"/>
        <end position="153"/>
    </location>
</feature>
<feature type="region of interest" description="Disordered" evidence="1">
    <location>
        <begin position="158"/>
        <end position="201"/>
    </location>
</feature>
<feature type="compositionally biased region" description="Polar residues" evidence="1">
    <location>
        <begin position="137"/>
        <end position="146"/>
    </location>
</feature>
<feature type="transmembrane region" description="Helical" evidence="2">
    <location>
        <begin position="33"/>
        <end position="55"/>
    </location>
</feature>
<dbReference type="Proteomes" id="UP000694941">
    <property type="component" value="Unplaced"/>
</dbReference>
<dbReference type="RefSeq" id="XP_022242896.1">
    <property type="nucleotide sequence ID" value="XM_022387188.1"/>
</dbReference>
<keyword evidence="2" id="KW-0472">Membrane</keyword>
<keyword evidence="2" id="KW-0812">Transmembrane</keyword>
<reference evidence="4 5" key="1">
    <citation type="submission" date="2025-05" db="UniProtKB">
        <authorList>
            <consortium name="RefSeq"/>
        </authorList>
    </citation>
    <scope>IDENTIFICATION</scope>
    <source>
        <tissue evidence="4 5">Muscle</tissue>
    </source>
</reference>
<evidence type="ECO:0000313" key="5">
    <source>
        <dbReference type="RefSeq" id="XP_022242897.1"/>
    </source>
</evidence>
<evidence type="ECO:0000256" key="1">
    <source>
        <dbReference type="SAM" id="MobiDB-lite"/>
    </source>
</evidence>
<keyword evidence="3" id="KW-1185">Reference proteome</keyword>
<organism evidence="3 5">
    <name type="scientific">Limulus polyphemus</name>
    <name type="common">Atlantic horseshoe crab</name>
    <dbReference type="NCBI Taxonomy" id="6850"/>
    <lineage>
        <taxon>Eukaryota</taxon>
        <taxon>Metazoa</taxon>
        <taxon>Ecdysozoa</taxon>
        <taxon>Arthropoda</taxon>
        <taxon>Chelicerata</taxon>
        <taxon>Merostomata</taxon>
        <taxon>Xiphosura</taxon>
        <taxon>Limulidae</taxon>
        <taxon>Limulus</taxon>
    </lineage>
</organism>